<dbReference type="Proteomes" id="UP000287033">
    <property type="component" value="Unassembled WGS sequence"/>
</dbReference>
<protein>
    <recommendedName>
        <fullName evidence="4">Ribosomal biogenesis protein LAS1L</fullName>
    </recommendedName>
</protein>
<dbReference type="GO" id="GO:0000470">
    <property type="term" value="P:maturation of LSU-rRNA"/>
    <property type="evidence" value="ECO:0007669"/>
    <property type="project" value="TreeGrafter"/>
</dbReference>
<dbReference type="Pfam" id="PF04031">
    <property type="entry name" value="Las1"/>
    <property type="match status" value="1"/>
</dbReference>
<keyword evidence="3" id="KW-1185">Reference proteome</keyword>
<organism evidence="2 3">
    <name type="scientific">Chiloscyllium punctatum</name>
    <name type="common">Brownbanded bambooshark</name>
    <name type="synonym">Hemiscyllium punctatum</name>
    <dbReference type="NCBI Taxonomy" id="137246"/>
    <lineage>
        <taxon>Eukaryota</taxon>
        <taxon>Metazoa</taxon>
        <taxon>Chordata</taxon>
        <taxon>Craniata</taxon>
        <taxon>Vertebrata</taxon>
        <taxon>Chondrichthyes</taxon>
        <taxon>Elasmobranchii</taxon>
        <taxon>Galeomorphii</taxon>
        <taxon>Galeoidea</taxon>
        <taxon>Orectolobiformes</taxon>
        <taxon>Hemiscylliidae</taxon>
        <taxon>Chiloscyllium</taxon>
    </lineage>
</organism>
<sequence length="602" mass="68853">MSRTTSGWVCACVYAAAAAMVAEGKTTSQVVAWLNRAEWDQVIEYLYSRDSKLQRHALDRISAWKSRYGNSTPLAVECTEALMQCKLQDEAGKTASSELILSYGLALVRFVNLITERKQKIIAVSLRRLASQMNIPEWIVNLRHELTHRKLPTLAWCRKGCEFVLEWLRQQYWNRQLGNNVVDNWVVDSQEEEEADDEAKIQDEMKQKELYDKARELLTSFEKEQFQVLMEQKLVSKAERFWSTPTPEIKSILSQVKKHALDNREVVVDVLLDDGFLIPKEEQLKFLNIDCPGEFVDLSNPGIPRTFCRFWQPLLKCLHSQYFTPVLLEKLFTELKLCCDTSGLRIQYVTGWITEILAANAKAGKRLKGISRCHKMKKSIWQLFLFQCPLDWHDLLESCLAAPCQATPHLLQQILTDMDSPLPISTQQKLLQLCSIYIQEPGSFSVSDFPVGHGQLPVYTVENLQMKSGIESPKELADTEFRKNIEPLIIPTSGEEMVQTVNLEILSEKIEALEGSVWQICTDQIPWKDYPLGKIPGQKEDPNCLLVDSYTLMPVLQQSKTEENPDDFNTAFSTTGLPCADSEGLWWTQSDLYRLKAGLKLF</sequence>
<comment type="caution">
    <text evidence="2">The sequence shown here is derived from an EMBL/GenBank/DDBJ whole genome shotgun (WGS) entry which is preliminary data.</text>
</comment>
<name>A0A401SGK3_CHIPU</name>
<dbReference type="InterPro" id="IPR007174">
    <property type="entry name" value="Las1"/>
</dbReference>
<feature type="signal peptide" evidence="1">
    <location>
        <begin position="1"/>
        <end position="24"/>
    </location>
</feature>
<feature type="chain" id="PRO_5019311920" description="Ribosomal biogenesis protein LAS1L" evidence="1">
    <location>
        <begin position="25"/>
        <end position="602"/>
    </location>
</feature>
<gene>
    <name evidence="2" type="ORF">chiPu_0007946</name>
</gene>
<reference evidence="2 3" key="1">
    <citation type="journal article" date="2018" name="Nat. Ecol. Evol.">
        <title>Shark genomes provide insights into elasmobranch evolution and the origin of vertebrates.</title>
        <authorList>
            <person name="Hara Y"/>
            <person name="Yamaguchi K"/>
            <person name="Onimaru K"/>
            <person name="Kadota M"/>
            <person name="Koyanagi M"/>
            <person name="Keeley SD"/>
            <person name="Tatsumi K"/>
            <person name="Tanaka K"/>
            <person name="Motone F"/>
            <person name="Kageyama Y"/>
            <person name="Nozu R"/>
            <person name="Adachi N"/>
            <person name="Nishimura O"/>
            <person name="Nakagawa R"/>
            <person name="Tanegashima C"/>
            <person name="Kiyatake I"/>
            <person name="Matsumoto R"/>
            <person name="Murakumo K"/>
            <person name="Nishida K"/>
            <person name="Terakita A"/>
            <person name="Kuratani S"/>
            <person name="Sato K"/>
            <person name="Hyodo S Kuraku.S."/>
        </authorList>
    </citation>
    <scope>NUCLEOTIDE SEQUENCE [LARGE SCALE GENOMIC DNA]</scope>
</reference>
<dbReference type="PANTHER" id="PTHR15002">
    <property type="entry name" value="RIBOSOMAL BIOGENESIS PROTEIN LAS1L"/>
    <property type="match status" value="1"/>
</dbReference>
<dbReference type="GO" id="GO:0090730">
    <property type="term" value="C:Las1 complex"/>
    <property type="evidence" value="ECO:0007669"/>
    <property type="project" value="InterPro"/>
</dbReference>
<dbReference type="AlphaFoldDB" id="A0A401SGK3"/>
<evidence type="ECO:0000256" key="1">
    <source>
        <dbReference type="SAM" id="SignalP"/>
    </source>
</evidence>
<keyword evidence="1" id="KW-0732">Signal</keyword>
<dbReference type="GO" id="GO:0000460">
    <property type="term" value="P:maturation of 5.8S rRNA"/>
    <property type="evidence" value="ECO:0007669"/>
    <property type="project" value="TreeGrafter"/>
</dbReference>
<evidence type="ECO:0000313" key="2">
    <source>
        <dbReference type="EMBL" id="GCC29504.1"/>
    </source>
</evidence>
<dbReference type="PANTHER" id="PTHR15002:SF0">
    <property type="entry name" value="RIBOSOMAL BIOGENESIS PROTEIN LAS1L"/>
    <property type="match status" value="1"/>
</dbReference>
<dbReference type="GO" id="GO:0004519">
    <property type="term" value="F:endonuclease activity"/>
    <property type="evidence" value="ECO:0007669"/>
    <property type="project" value="InterPro"/>
</dbReference>
<dbReference type="GO" id="GO:0030687">
    <property type="term" value="C:preribosome, large subunit precursor"/>
    <property type="evidence" value="ECO:0007669"/>
    <property type="project" value="TreeGrafter"/>
</dbReference>
<dbReference type="OMA" id="QCNKQVS"/>
<evidence type="ECO:0008006" key="4">
    <source>
        <dbReference type="Google" id="ProtNLM"/>
    </source>
</evidence>
<accession>A0A401SGK3</accession>
<evidence type="ECO:0000313" key="3">
    <source>
        <dbReference type="Proteomes" id="UP000287033"/>
    </source>
</evidence>
<dbReference type="STRING" id="137246.A0A401SGK3"/>
<dbReference type="OrthoDB" id="10263222at2759"/>
<proteinExistence type="predicted"/>
<dbReference type="EMBL" id="BEZZ01000254">
    <property type="protein sequence ID" value="GCC29504.1"/>
    <property type="molecule type" value="Genomic_DNA"/>
</dbReference>